<accession>A0ABN6HX96</accession>
<dbReference type="Proteomes" id="UP000825258">
    <property type="component" value="Chromosome"/>
</dbReference>
<dbReference type="Gene3D" id="1.10.10.10">
    <property type="entry name" value="Winged helix-like DNA-binding domain superfamily/Winged helix DNA-binding domain"/>
    <property type="match status" value="1"/>
</dbReference>
<evidence type="ECO:0000259" key="3">
    <source>
        <dbReference type="PROSITE" id="PS51688"/>
    </source>
</evidence>
<gene>
    <name evidence="4" type="ORF">KK2020170_08980</name>
</gene>
<protein>
    <recommendedName>
        <fullName evidence="3">Peptidase S74 domain-containing protein</fullName>
    </recommendedName>
</protein>
<organism evidence="4 5">
    <name type="scientific">Flavobacterium okayamense</name>
    <dbReference type="NCBI Taxonomy" id="2830782"/>
    <lineage>
        <taxon>Bacteria</taxon>
        <taxon>Pseudomonadati</taxon>
        <taxon>Bacteroidota</taxon>
        <taxon>Flavobacteriia</taxon>
        <taxon>Flavobacteriales</taxon>
        <taxon>Flavobacteriaceae</taxon>
        <taxon>Flavobacterium</taxon>
    </lineage>
</organism>
<dbReference type="InterPro" id="IPR030392">
    <property type="entry name" value="S74_ICA"/>
</dbReference>
<keyword evidence="2" id="KW-0732">Signal</keyword>
<dbReference type="PROSITE" id="PS51688">
    <property type="entry name" value="ICA"/>
    <property type="match status" value="1"/>
</dbReference>
<dbReference type="Pfam" id="PF13884">
    <property type="entry name" value="Peptidase_S74"/>
    <property type="match status" value="1"/>
</dbReference>
<evidence type="ECO:0000256" key="1">
    <source>
        <dbReference type="SAM" id="Coils"/>
    </source>
</evidence>
<evidence type="ECO:0000256" key="2">
    <source>
        <dbReference type="SAM" id="SignalP"/>
    </source>
</evidence>
<sequence length="511" mass="55125">MKRFSISLLTFFSIFNLYAQVGIGTTSPNGALDINSTTQGLIIPRVSLSNITIAAPVVNPISGGNPLTSTLVYNTNTSSAGINSVFPGFYYWDGSKWVRLIAEQSWLLSGNSNTNPSTNFLGTLDNNDLIFKRNNIQAGRLSETNTSFGVEALQSNATGNNNTAFGAGALKTNTTGFQNTAIGKSSLMLNSSGNYNVALGYSSLERNTTGILNTAIGHSSLYNNLNGRSNVAVGKSSMERNISGMNNTALGYNSLYNNQTGNDNIAIGKGAMERNINGGRNIALGNSSLYNSQTTSNCLSIGHDSQTSNLSGQYNISFGNNSLFANQSGSNNIAIGHNAFNLGNFNNSIAIGSNSAITSDNQVRIGNNSTTSIGGFTSWTNVSDKRFKKNINYENVPGLDFILKLKPVSYNLNQEIIASFLKTDVKSSSNYLQTGFIAQEVDAAAQEINFDFSGIDRPKNEDDFYGLRYAEFVVPLTKSIQEQQEMIEVLQNEVAYLKQKIEEILSKKQTP</sequence>
<name>A0ABN6HX96_9FLAO</name>
<feature type="chain" id="PRO_5045351087" description="Peptidase S74 domain-containing protein" evidence="2">
    <location>
        <begin position="20"/>
        <end position="511"/>
    </location>
</feature>
<dbReference type="EMBL" id="AP024749">
    <property type="protein sequence ID" value="BCY28030.1"/>
    <property type="molecule type" value="Genomic_DNA"/>
</dbReference>
<keyword evidence="5" id="KW-1185">Reference proteome</keyword>
<dbReference type="InterPro" id="IPR036388">
    <property type="entry name" value="WH-like_DNA-bd_sf"/>
</dbReference>
<reference evidence="4 5" key="1">
    <citation type="submission" date="2021-06" db="EMBL/GenBank/DDBJ databases">
        <title>Whole genome sequences of Flavobacterium sp. KK2020170 and assembly.</title>
        <authorList>
            <person name="Kitahara K."/>
            <person name="Miyoshi S."/>
            <person name="Uesaka K."/>
        </authorList>
    </citation>
    <scope>NUCLEOTIDE SEQUENCE [LARGE SCALE GENOMIC DNA]</scope>
    <source>
        <strain evidence="4 5">KK2020170</strain>
    </source>
</reference>
<feature type="domain" description="Peptidase S74" evidence="3">
    <location>
        <begin position="383"/>
        <end position="494"/>
    </location>
</feature>
<evidence type="ECO:0000313" key="5">
    <source>
        <dbReference type="Proteomes" id="UP000825258"/>
    </source>
</evidence>
<evidence type="ECO:0000313" key="4">
    <source>
        <dbReference type="EMBL" id="BCY28030.1"/>
    </source>
</evidence>
<feature type="coiled-coil region" evidence="1">
    <location>
        <begin position="480"/>
        <end position="507"/>
    </location>
</feature>
<dbReference type="RefSeq" id="WP_221259628.1">
    <property type="nucleotide sequence ID" value="NZ_AP024749.1"/>
</dbReference>
<keyword evidence="1" id="KW-0175">Coiled coil</keyword>
<dbReference type="Gene3D" id="2.150.10.10">
    <property type="entry name" value="Serralysin-like metalloprotease, C-terminal"/>
    <property type="match status" value="1"/>
</dbReference>
<dbReference type="InterPro" id="IPR011049">
    <property type="entry name" value="Serralysin-like_metalloprot_C"/>
</dbReference>
<feature type="signal peptide" evidence="2">
    <location>
        <begin position="1"/>
        <end position="19"/>
    </location>
</feature>
<proteinExistence type="predicted"/>